<dbReference type="InterPro" id="IPR027443">
    <property type="entry name" value="IPNS-like_sf"/>
</dbReference>
<keyword evidence="2" id="KW-1185">Reference proteome</keyword>
<sequence>MLRASLAKTPKGFCRRMTTAATQKTTKKEGDISDAFTSLSGAKREPLPDRFRELKCDLVRGREKEIVASWSRLLRQLKRENEIIAKKGPSVIPQVEFSDFEKDVDVLKEEIRKRGAVVIKGVIPEAEARAYKDEIEEYVKKNPSTRGEYFIYACRCFC</sequence>
<dbReference type="AlphaFoldDB" id="A0A428QKI2"/>
<name>A0A428QKI2_9HYPO</name>
<dbReference type="Gene3D" id="2.60.120.330">
    <property type="entry name" value="B-lactam Antibiotic, Isopenicillin N Synthase, Chain"/>
    <property type="match status" value="1"/>
</dbReference>
<reference evidence="1 2" key="1">
    <citation type="submission" date="2017-06" db="EMBL/GenBank/DDBJ databases">
        <title>Comparative genomic analysis of Ambrosia Fusariam Clade fungi.</title>
        <authorList>
            <person name="Stajich J.E."/>
            <person name="Carrillo J."/>
            <person name="Kijimoto T."/>
            <person name="Eskalen A."/>
            <person name="O'Donnell K."/>
            <person name="Kasson M."/>
        </authorList>
    </citation>
    <scope>NUCLEOTIDE SEQUENCE [LARGE SCALE GENOMIC DNA]</scope>
    <source>
        <strain evidence="1 2">NRRL62584</strain>
    </source>
</reference>
<dbReference type="InterPro" id="IPR010856">
    <property type="entry name" value="Gig2-like"/>
</dbReference>
<dbReference type="OrthoDB" id="8249012at2759"/>
<dbReference type="PANTHER" id="PTHR30613">
    <property type="entry name" value="UNCHARACTERIZED PROTEIN YBIU-RELATED"/>
    <property type="match status" value="1"/>
</dbReference>
<gene>
    <name evidence="1" type="ORF">CEP54_004038</name>
</gene>
<dbReference type="PANTHER" id="PTHR30613:SF1">
    <property type="entry name" value="DUF1479 DOMAIN PROTEIN (AFU_ORTHOLOGUE AFUA_5G09280)"/>
    <property type="match status" value="1"/>
</dbReference>
<dbReference type="Proteomes" id="UP000288168">
    <property type="component" value="Unassembled WGS sequence"/>
</dbReference>
<dbReference type="EMBL" id="NKCI01000027">
    <property type="protein sequence ID" value="RSL65823.1"/>
    <property type="molecule type" value="Genomic_DNA"/>
</dbReference>
<evidence type="ECO:0000313" key="1">
    <source>
        <dbReference type="EMBL" id="RSL65823.1"/>
    </source>
</evidence>
<proteinExistence type="predicted"/>
<dbReference type="SUPFAM" id="SSF51197">
    <property type="entry name" value="Clavaminate synthase-like"/>
    <property type="match status" value="1"/>
</dbReference>
<evidence type="ECO:0000313" key="2">
    <source>
        <dbReference type="Proteomes" id="UP000288168"/>
    </source>
</evidence>
<dbReference type="Pfam" id="PF07350">
    <property type="entry name" value="Gig2-like"/>
    <property type="match status" value="1"/>
</dbReference>
<organism evidence="1 2">
    <name type="scientific">Fusarium duplospermum</name>
    <dbReference type="NCBI Taxonomy" id="1325734"/>
    <lineage>
        <taxon>Eukaryota</taxon>
        <taxon>Fungi</taxon>
        <taxon>Dikarya</taxon>
        <taxon>Ascomycota</taxon>
        <taxon>Pezizomycotina</taxon>
        <taxon>Sordariomycetes</taxon>
        <taxon>Hypocreomycetidae</taxon>
        <taxon>Hypocreales</taxon>
        <taxon>Nectriaceae</taxon>
        <taxon>Fusarium</taxon>
        <taxon>Fusarium solani species complex</taxon>
    </lineage>
</organism>
<protein>
    <submittedName>
        <fullName evidence="1">Uncharacterized protein</fullName>
    </submittedName>
</protein>
<dbReference type="STRING" id="1325734.A0A428QKI2"/>
<comment type="caution">
    <text evidence="1">The sequence shown here is derived from an EMBL/GenBank/DDBJ whole genome shotgun (WGS) entry which is preliminary data.</text>
</comment>
<accession>A0A428QKI2</accession>